<sequence>MCEFFSFAVKKDGAILALLGAERTRYLAEGKNPDSHSLICEHFGVNEDDTWKFEIEMTKNDIERLTQAPLTVQTIEELEKHYDGGIDFKEFPTDFLPRIQFWLEQNKDKIIEAGNLKYGADLVETIIGKIPAQFEVILAYPRLGSQIFSELTVDFVPVKNKTDWYKKDDIRLIIKLERENTYSRLFVSRYIHEYARVIDGTAQKFEEYRIVVYGITKTRKEGEMI</sequence>
<evidence type="ECO:0000313" key="1">
    <source>
        <dbReference type="EMBL" id="HDD45113.1"/>
    </source>
</evidence>
<accession>A0A7C0U476</accession>
<name>A0A7C0U476_DESA2</name>
<gene>
    <name evidence="1" type="ORF">ENG63_09695</name>
</gene>
<comment type="caution">
    <text evidence="1">The sequence shown here is derived from an EMBL/GenBank/DDBJ whole genome shotgun (WGS) entry which is preliminary data.</text>
</comment>
<organism evidence="1">
    <name type="scientific">Desulfofervidus auxilii</name>
    <dbReference type="NCBI Taxonomy" id="1621989"/>
    <lineage>
        <taxon>Bacteria</taxon>
        <taxon>Pseudomonadati</taxon>
        <taxon>Thermodesulfobacteriota</taxon>
        <taxon>Candidatus Desulfofervidia</taxon>
        <taxon>Candidatus Desulfofervidales</taxon>
        <taxon>Candidatus Desulfofervidaceae</taxon>
        <taxon>Candidatus Desulfofervidus</taxon>
    </lineage>
</organism>
<dbReference type="AlphaFoldDB" id="A0A7C0U476"/>
<reference evidence="1" key="1">
    <citation type="journal article" date="2020" name="mSystems">
        <title>Genome- and Community-Level Interaction Insights into Carbon Utilization and Element Cycling Functions of Hydrothermarchaeota in Hydrothermal Sediment.</title>
        <authorList>
            <person name="Zhou Z."/>
            <person name="Liu Y."/>
            <person name="Xu W."/>
            <person name="Pan J."/>
            <person name="Luo Z.H."/>
            <person name="Li M."/>
        </authorList>
    </citation>
    <scope>NUCLEOTIDE SEQUENCE [LARGE SCALE GENOMIC DNA]</scope>
    <source>
        <strain evidence="1">HyVt-233</strain>
    </source>
</reference>
<dbReference type="Proteomes" id="UP000886289">
    <property type="component" value="Unassembled WGS sequence"/>
</dbReference>
<proteinExistence type="predicted"/>
<protein>
    <submittedName>
        <fullName evidence="1">Uncharacterized protein</fullName>
    </submittedName>
</protein>
<dbReference type="EMBL" id="DRBS01000359">
    <property type="protein sequence ID" value="HDD45113.1"/>
    <property type="molecule type" value="Genomic_DNA"/>
</dbReference>